<dbReference type="Pfam" id="PF00005">
    <property type="entry name" value="ABC_tran"/>
    <property type="match status" value="1"/>
</dbReference>
<evidence type="ECO:0000256" key="2">
    <source>
        <dbReference type="ARBA" id="ARBA00022448"/>
    </source>
</evidence>
<dbReference type="PANTHER" id="PTHR42734">
    <property type="entry name" value="METAL TRANSPORT SYSTEM ATP-BINDING PROTEIN TM_0124-RELATED"/>
    <property type="match status" value="1"/>
</dbReference>
<gene>
    <name evidence="6" type="ORF">Thini_0983</name>
</gene>
<keyword evidence="2" id="KW-0813">Transport</keyword>
<accession>A0A656HA78</accession>
<dbReference type="CDD" id="cd03235">
    <property type="entry name" value="ABC_Metallic_Cations"/>
    <property type="match status" value="1"/>
</dbReference>
<evidence type="ECO:0000313" key="6">
    <source>
        <dbReference type="EMBL" id="EIJ33608.1"/>
    </source>
</evidence>
<dbReference type="SUPFAM" id="SSF52540">
    <property type="entry name" value="P-loop containing nucleoside triphosphate hydrolases"/>
    <property type="match status" value="1"/>
</dbReference>
<dbReference type="InterPro" id="IPR050153">
    <property type="entry name" value="Metal_Ion_Import_ABC"/>
</dbReference>
<dbReference type="SMART" id="SM00382">
    <property type="entry name" value="AAA"/>
    <property type="match status" value="1"/>
</dbReference>
<feature type="domain" description="ABC transporter" evidence="5">
    <location>
        <begin position="7"/>
        <end position="230"/>
    </location>
</feature>
<organism evidence="6 7">
    <name type="scientific">Thiothrix nivea (strain ATCC 35100 / DSM 5205 / JP2)</name>
    <dbReference type="NCBI Taxonomy" id="870187"/>
    <lineage>
        <taxon>Bacteria</taxon>
        <taxon>Pseudomonadati</taxon>
        <taxon>Pseudomonadota</taxon>
        <taxon>Gammaproteobacteria</taxon>
        <taxon>Thiotrichales</taxon>
        <taxon>Thiotrichaceae</taxon>
        <taxon>Thiothrix</taxon>
    </lineage>
</organism>
<dbReference type="OrthoDB" id="6461291at2"/>
<dbReference type="Proteomes" id="UP000005317">
    <property type="component" value="Unassembled WGS sequence"/>
</dbReference>
<evidence type="ECO:0000259" key="5">
    <source>
        <dbReference type="PROSITE" id="PS50893"/>
    </source>
</evidence>
<reference evidence="7" key="1">
    <citation type="journal article" date="2011" name="Stand. Genomic Sci.">
        <title>Genome sequence of the filamentous, gliding Thiothrix nivea neotype strain (JP2(T)).</title>
        <authorList>
            <person name="Lapidus A."/>
            <person name="Nolan M."/>
            <person name="Lucas S."/>
            <person name="Glavina Del Rio T."/>
            <person name="Tice H."/>
            <person name="Cheng J.F."/>
            <person name="Tapia R."/>
            <person name="Han C."/>
            <person name="Goodwin L."/>
            <person name="Pitluck S."/>
            <person name="Liolios K."/>
            <person name="Pagani I."/>
            <person name="Ivanova N."/>
            <person name="Huntemann M."/>
            <person name="Mavromatis K."/>
            <person name="Mikhailova N."/>
            <person name="Pati A."/>
            <person name="Chen A."/>
            <person name="Palaniappan K."/>
            <person name="Land M."/>
            <person name="Brambilla E.M."/>
            <person name="Rohde M."/>
            <person name="Abt B."/>
            <person name="Verbarg S."/>
            <person name="Goker M."/>
            <person name="Bristow J."/>
            <person name="Eisen J.A."/>
            <person name="Markowitz V."/>
            <person name="Hugenholtz P."/>
            <person name="Kyrpides N.C."/>
            <person name="Klenk H.P."/>
            <person name="Woyke T."/>
        </authorList>
    </citation>
    <scope>NUCLEOTIDE SEQUENCE [LARGE SCALE GENOMIC DNA]</scope>
    <source>
        <strain evidence="7">ATCC 35100 / DSM 5205 / JP2</strain>
    </source>
</reference>
<protein>
    <submittedName>
        <fullName evidence="6">ABC transporter related protein</fullName>
    </submittedName>
</protein>
<evidence type="ECO:0000256" key="4">
    <source>
        <dbReference type="ARBA" id="ARBA00022840"/>
    </source>
</evidence>
<dbReference type="InterPro" id="IPR017871">
    <property type="entry name" value="ABC_transporter-like_CS"/>
</dbReference>
<dbReference type="InterPro" id="IPR003593">
    <property type="entry name" value="AAA+_ATPase"/>
</dbReference>
<proteinExistence type="inferred from homology"/>
<evidence type="ECO:0000313" key="7">
    <source>
        <dbReference type="Proteomes" id="UP000005317"/>
    </source>
</evidence>
<keyword evidence="7" id="KW-1185">Reference proteome</keyword>
<evidence type="ECO:0000256" key="3">
    <source>
        <dbReference type="ARBA" id="ARBA00022741"/>
    </source>
</evidence>
<dbReference type="PROSITE" id="PS50893">
    <property type="entry name" value="ABC_TRANSPORTER_2"/>
    <property type="match status" value="1"/>
</dbReference>
<dbReference type="InterPro" id="IPR027417">
    <property type="entry name" value="P-loop_NTPase"/>
</dbReference>
<dbReference type="PROSITE" id="PS00211">
    <property type="entry name" value="ABC_TRANSPORTER_1"/>
    <property type="match status" value="1"/>
</dbReference>
<dbReference type="PANTHER" id="PTHR42734:SF5">
    <property type="entry name" value="IRON TRANSPORT SYSTEM ATP-BINDING PROTEIN HI_0361-RELATED"/>
    <property type="match status" value="1"/>
</dbReference>
<dbReference type="AlphaFoldDB" id="A0A656HA78"/>
<dbReference type="Gene3D" id="3.40.50.300">
    <property type="entry name" value="P-loop containing nucleotide triphosphate hydrolases"/>
    <property type="match status" value="1"/>
</dbReference>
<comment type="similarity">
    <text evidence="1">Belongs to the ABC transporter superfamily.</text>
</comment>
<keyword evidence="4" id="KW-0067">ATP-binding</keyword>
<dbReference type="EMBL" id="JH651384">
    <property type="protein sequence ID" value="EIJ33608.1"/>
    <property type="molecule type" value="Genomic_DNA"/>
</dbReference>
<evidence type="ECO:0000256" key="1">
    <source>
        <dbReference type="ARBA" id="ARBA00005417"/>
    </source>
</evidence>
<dbReference type="RefSeq" id="WP_002707559.1">
    <property type="nucleotide sequence ID" value="NZ_JH651384.1"/>
</dbReference>
<dbReference type="InterPro" id="IPR003439">
    <property type="entry name" value="ABC_transporter-like_ATP-bd"/>
</dbReference>
<dbReference type="GO" id="GO:0016887">
    <property type="term" value="F:ATP hydrolysis activity"/>
    <property type="evidence" value="ECO:0007669"/>
    <property type="project" value="InterPro"/>
</dbReference>
<keyword evidence="3" id="KW-0547">Nucleotide-binding</keyword>
<sequence>MTHPPAIRFHNLTLGYGRHKVIQHLNMSIPHGALLAVVGANGAGKSTLFKALMGELKPLGGSIHLHGVGLRELAYLPQRAALEQNFPIDVHDCVAMGLWRQVGAFGAVSATQESRIAAALASVGLDGMRHVPLSRLSGGQMQRALFARLLLQDAPVILLDEPFNAIDEKTIQDLLALIQQWHQQGRTVLAVLHDRERVRRHFPTALLLAEGQTRYGATAKVLEQVPERGIA</sequence>
<name>A0A656HA78_THINJ</name>
<dbReference type="GO" id="GO:0005524">
    <property type="term" value="F:ATP binding"/>
    <property type="evidence" value="ECO:0007669"/>
    <property type="project" value="UniProtKB-KW"/>
</dbReference>